<dbReference type="EMBL" id="HG322950">
    <property type="protein sequence ID" value="CDF84616.1"/>
    <property type="molecule type" value="Genomic_DNA"/>
</dbReference>
<organism evidence="7 9">
    <name type="scientific">Pseudomonas knackmussii (strain DSM 6978 / CCUG 54928 / LMG 23759 / B13)</name>
    <dbReference type="NCBI Taxonomy" id="1301098"/>
    <lineage>
        <taxon>Bacteria</taxon>
        <taxon>Pseudomonadati</taxon>
        <taxon>Pseudomonadota</taxon>
        <taxon>Gammaproteobacteria</taxon>
        <taxon>Pseudomonadales</taxon>
        <taxon>Pseudomonadaceae</taxon>
        <taxon>Pseudomonas</taxon>
    </lineage>
</organism>
<dbReference type="InterPro" id="IPR001123">
    <property type="entry name" value="LeuE-type"/>
</dbReference>
<name>A0A024HIC6_PSEKB</name>
<evidence type="ECO:0000256" key="3">
    <source>
        <dbReference type="ARBA" id="ARBA00022692"/>
    </source>
</evidence>
<evidence type="ECO:0000313" key="7">
    <source>
        <dbReference type="EMBL" id="CDF84616.1"/>
    </source>
</evidence>
<dbReference type="GO" id="GO:0005886">
    <property type="term" value="C:plasma membrane"/>
    <property type="evidence" value="ECO:0007669"/>
    <property type="project" value="UniProtKB-SubCell"/>
</dbReference>
<gene>
    <name evidence="7" type="ORF">PKB_3271</name>
    <name evidence="8" type="ORF">PKB_3620</name>
</gene>
<protein>
    <recommendedName>
        <fullName evidence="10">Threonine efflux protein</fullName>
    </recommendedName>
</protein>
<comment type="subcellular location">
    <subcellularLocation>
        <location evidence="1">Cell membrane</location>
        <topology evidence="1">Multi-pass membrane protein</topology>
    </subcellularLocation>
</comment>
<evidence type="ECO:0000313" key="8">
    <source>
        <dbReference type="EMBL" id="CDF84961.1"/>
    </source>
</evidence>
<dbReference type="KEGG" id="pkc:PKB_3620"/>
<reference evidence="7 9" key="1">
    <citation type="submission" date="2013-03" db="EMBL/GenBank/DDBJ databases">
        <authorList>
            <person name="Linke B."/>
        </authorList>
    </citation>
    <scope>NUCLEOTIDE SEQUENCE [LARGE SCALE GENOMIC DNA]</scope>
    <source>
        <strain evidence="7 9">B13</strain>
    </source>
</reference>
<dbReference type="Pfam" id="PF01810">
    <property type="entry name" value="LysE"/>
    <property type="match status" value="1"/>
</dbReference>
<dbReference type="STRING" id="1301098.PKB_3271"/>
<dbReference type="Proteomes" id="UP000025241">
    <property type="component" value="Chromosome I"/>
</dbReference>
<keyword evidence="4 6" id="KW-1133">Transmembrane helix</keyword>
<dbReference type="GO" id="GO:0015171">
    <property type="term" value="F:amino acid transmembrane transporter activity"/>
    <property type="evidence" value="ECO:0007669"/>
    <property type="project" value="TreeGrafter"/>
</dbReference>
<dbReference type="PANTHER" id="PTHR30086">
    <property type="entry name" value="ARGININE EXPORTER PROTEIN ARGO"/>
    <property type="match status" value="1"/>
</dbReference>
<dbReference type="EMBL" id="HG322950">
    <property type="protein sequence ID" value="CDF84961.1"/>
    <property type="molecule type" value="Genomic_DNA"/>
</dbReference>
<dbReference type="HOGENOM" id="CLU_168978_0_0_6"/>
<keyword evidence="2" id="KW-1003">Cell membrane</keyword>
<dbReference type="PATRIC" id="fig|1301098.3.peg.3287"/>
<dbReference type="KEGG" id="pkc:PKB_3271"/>
<accession>A0A024HIC6</accession>
<keyword evidence="9" id="KW-1185">Reference proteome</keyword>
<keyword evidence="3 6" id="KW-0812">Transmembrane</keyword>
<keyword evidence="5 6" id="KW-0472">Membrane</keyword>
<evidence type="ECO:0000256" key="5">
    <source>
        <dbReference type="ARBA" id="ARBA00023136"/>
    </source>
</evidence>
<evidence type="ECO:0000256" key="1">
    <source>
        <dbReference type="ARBA" id="ARBA00004651"/>
    </source>
</evidence>
<dbReference type="PANTHER" id="PTHR30086:SF21">
    <property type="entry name" value="TRANSPORT PROTEIN"/>
    <property type="match status" value="1"/>
</dbReference>
<proteinExistence type="predicted"/>
<dbReference type="eggNOG" id="COG1280">
    <property type="taxonomic scope" value="Bacteria"/>
</dbReference>
<reference evidence="7 9" key="2">
    <citation type="submission" date="2014-05" db="EMBL/GenBank/DDBJ databases">
        <title>Genome sequence of the 3-chlorobenzoate degrading bacterium Pseudomonas knackmussii B13 shows multiple evidence for horizontal gene transfer.</title>
        <authorList>
            <person name="Miyazaki R."/>
            <person name="Bertelli C."/>
            <person name="Falquet L."/>
            <person name="Robinson-Rechavi M."/>
            <person name="Gharib W."/>
            <person name="Roy S."/>
            <person name="Van der Meer J.R."/>
        </authorList>
    </citation>
    <scope>NUCLEOTIDE SEQUENCE [LARGE SCALE GENOMIC DNA]</scope>
    <source>
        <strain evidence="7 9">B13</strain>
    </source>
</reference>
<evidence type="ECO:0000256" key="6">
    <source>
        <dbReference type="SAM" id="Phobius"/>
    </source>
</evidence>
<evidence type="ECO:0000256" key="4">
    <source>
        <dbReference type="ARBA" id="ARBA00022989"/>
    </source>
</evidence>
<evidence type="ECO:0000256" key="2">
    <source>
        <dbReference type="ARBA" id="ARBA00022475"/>
    </source>
</evidence>
<evidence type="ECO:0008006" key="10">
    <source>
        <dbReference type="Google" id="ProtNLM"/>
    </source>
</evidence>
<evidence type="ECO:0000313" key="9">
    <source>
        <dbReference type="Proteomes" id="UP000025241"/>
    </source>
</evidence>
<dbReference type="AlphaFoldDB" id="A0A024HIC6"/>
<sequence>MLCTKAGGALTEKRMAPLSDGAALRTGFLTNTLNPKATVFIVSLFMQVVRPDTPLAVQIGYGAFIAAAHMGWFSLVALCFSAGAVRDRLLAFRHWIDRAFGGRLVGFGVLIAVARR</sequence>
<feature type="transmembrane region" description="Helical" evidence="6">
    <location>
        <begin position="59"/>
        <end position="83"/>
    </location>
</feature>